<proteinExistence type="predicted"/>
<dbReference type="OrthoDB" id="26670at2"/>
<evidence type="ECO:0000313" key="2">
    <source>
        <dbReference type="Proteomes" id="UP000184550"/>
    </source>
</evidence>
<dbReference type="AlphaFoldDB" id="A0A7Z9E496"/>
<dbReference type="RefSeq" id="WP_083624727.1">
    <property type="nucleotide sequence ID" value="NZ_LR734877.1"/>
</dbReference>
<protein>
    <submittedName>
        <fullName evidence="1">Uncharacterized protein</fullName>
    </submittedName>
</protein>
<name>A0A7Z9E496_9CYAN</name>
<comment type="caution">
    <text evidence="1">The sequence shown here is derived from an EMBL/GenBank/DDBJ whole genome shotgun (WGS) entry which is preliminary data.</text>
</comment>
<accession>A0A7Z9E496</accession>
<evidence type="ECO:0000313" key="1">
    <source>
        <dbReference type="EMBL" id="VXD22340.1"/>
    </source>
</evidence>
<reference evidence="1" key="1">
    <citation type="submission" date="2019-10" db="EMBL/GenBank/DDBJ databases">
        <authorList>
            <consortium name="Genoscope - CEA"/>
            <person name="William W."/>
        </authorList>
    </citation>
    <scope>NUCLEOTIDE SEQUENCE [LARGE SCALE GENOMIC DNA]</scope>
    <source>
        <strain evidence="1">BBR_PRJEB10992</strain>
    </source>
</reference>
<organism evidence="1 2">
    <name type="scientific">Planktothrix serta PCC 8927</name>
    <dbReference type="NCBI Taxonomy" id="671068"/>
    <lineage>
        <taxon>Bacteria</taxon>
        <taxon>Bacillati</taxon>
        <taxon>Cyanobacteriota</taxon>
        <taxon>Cyanophyceae</taxon>
        <taxon>Oscillatoriophycideae</taxon>
        <taxon>Oscillatoriales</taxon>
        <taxon>Microcoleaceae</taxon>
        <taxon>Planktothrix</taxon>
    </lineage>
</organism>
<sequence length="74" mass="8622">MDSLKVNAYVGDDGVLQLQLPVSNEELEVMVIYQPIPKRSHRESKRRFEKLLNQYSGKIFSDSAELLRQDRERG</sequence>
<dbReference type="Proteomes" id="UP000184550">
    <property type="component" value="Unassembled WGS sequence"/>
</dbReference>
<dbReference type="EMBL" id="CZCU02000152">
    <property type="protein sequence ID" value="VXD22340.1"/>
    <property type="molecule type" value="Genomic_DNA"/>
</dbReference>
<gene>
    <name evidence="1" type="ORF">PL8927_750048</name>
</gene>
<keyword evidence="2" id="KW-1185">Reference proteome</keyword>